<dbReference type="Gene3D" id="3.40.630.10">
    <property type="entry name" value="Zn peptidases"/>
    <property type="match status" value="1"/>
</dbReference>
<dbReference type="Pfam" id="PF04253">
    <property type="entry name" value="TFR_dimer"/>
    <property type="match status" value="1"/>
</dbReference>
<dbReference type="GO" id="GO:0004180">
    <property type="term" value="F:carboxypeptidase activity"/>
    <property type="evidence" value="ECO:0007669"/>
    <property type="project" value="TreeGrafter"/>
</dbReference>
<keyword evidence="4" id="KW-1185">Reference proteome</keyword>
<evidence type="ECO:0000313" key="3">
    <source>
        <dbReference type="EMBL" id="SAM05425.1"/>
    </source>
</evidence>
<dbReference type="Proteomes" id="UP000078561">
    <property type="component" value="Unassembled WGS sequence"/>
</dbReference>
<dbReference type="OMA" id="ETIPHEW"/>
<evidence type="ECO:0000259" key="2">
    <source>
        <dbReference type="Pfam" id="PF04253"/>
    </source>
</evidence>
<feature type="domain" description="Transferrin receptor-like dimerisation" evidence="2">
    <location>
        <begin position="152"/>
        <end position="277"/>
    </location>
</feature>
<organism evidence="3">
    <name type="scientific">Absidia glauca</name>
    <name type="common">Pin mould</name>
    <dbReference type="NCBI Taxonomy" id="4829"/>
    <lineage>
        <taxon>Eukaryota</taxon>
        <taxon>Fungi</taxon>
        <taxon>Fungi incertae sedis</taxon>
        <taxon>Mucoromycota</taxon>
        <taxon>Mucoromycotina</taxon>
        <taxon>Mucoromycetes</taxon>
        <taxon>Mucorales</taxon>
        <taxon>Cunninghamellaceae</taxon>
        <taxon>Absidia</taxon>
    </lineage>
</organism>
<dbReference type="PANTHER" id="PTHR10404:SF46">
    <property type="entry name" value="VACUOLAR PROTEIN SORTING-ASSOCIATED PROTEIN 70"/>
    <property type="match status" value="1"/>
</dbReference>
<dbReference type="OrthoDB" id="5841748at2759"/>
<dbReference type="PANTHER" id="PTHR10404">
    <property type="entry name" value="N-ACETYLATED-ALPHA-LINKED ACIDIC DIPEPTIDASE"/>
    <property type="match status" value="1"/>
</dbReference>
<sequence length="279" mass="31362">MDMAVSGPHFAAKATPSLNELLYQVTQNVNDPRTGGSVYEAWSNLTGSAPPKVGTLGSGSDFVGFLDHVGISSLDVRFEGDYGVYHSNYDSFHWMETFGDPNFEYHATLARIVGSLLLRLADDRVLPLHPQDYAKALTNYVDSIEAYAEKEFDGLRKAVKKLNKRTRRFERRLGRLQTRLDEYKGVGDDALPSVLVSRVNKANKRLSFFERGFIDPEGIASRPWFKHVVYAPSLWEGYSSQTFPAIAEAVDEKDDQLLNTAVERAIKQIYEAAEKLKMD</sequence>
<reference evidence="3" key="1">
    <citation type="submission" date="2016-04" db="EMBL/GenBank/DDBJ databases">
        <authorList>
            <person name="Evans L.H."/>
            <person name="Alamgir A."/>
            <person name="Owens N."/>
            <person name="Weber N.D."/>
            <person name="Virtaneva K."/>
            <person name="Barbian K."/>
            <person name="Babar A."/>
            <person name="Rosenke K."/>
        </authorList>
    </citation>
    <scope>NUCLEOTIDE SEQUENCE [LARGE SCALE GENOMIC DNA]</scope>
    <source>
        <strain evidence="3">CBS 101.48</strain>
    </source>
</reference>
<dbReference type="EMBL" id="LT554468">
    <property type="protein sequence ID" value="SAM05425.1"/>
    <property type="molecule type" value="Genomic_DNA"/>
</dbReference>
<dbReference type="InterPro" id="IPR036757">
    <property type="entry name" value="TFR-like_dimer_dom_sf"/>
</dbReference>
<dbReference type="InterPro" id="IPR039373">
    <property type="entry name" value="Peptidase_M28B"/>
</dbReference>
<dbReference type="Gene3D" id="1.20.930.40">
    <property type="entry name" value="Transferrin receptor-like, dimerisation domain"/>
    <property type="match status" value="1"/>
</dbReference>
<dbReference type="SUPFAM" id="SSF53187">
    <property type="entry name" value="Zn-dependent exopeptidases"/>
    <property type="match status" value="1"/>
</dbReference>
<feature type="coiled-coil region" evidence="1">
    <location>
        <begin position="152"/>
        <end position="179"/>
    </location>
</feature>
<gene>
    <name evidence="3" type="primary">ABSGL_11300.1 scaffold 12295</name>
</gene>
<keyword evidence="1" id="KW-0175">Coiled coil</keyword>
<proteinExistence type="predicted"/>
<protein>
    <recommendedName>
        <fullName evidence="2">Transferrin receptor-like dimerisation domain-containing protein</fullName>
    </recommendedName>
</protein>
<evidence type="ECO:0000256" key="1">
    <source>
        <dbReference type="SAM" id="Coils"/>
    </source>
</evidence>
<dbReference type="SUPFAM" id="SSF47672">
    <property type="entry name" value="Transferrin receptor-like dimerisation domain"/>
    <property type="match status" value="1"/>
</dbReference>
<dbReference type="AlphaFoldDB" id="A0A163K470"/>
<dbReference type="InterPro" id="IPR007365">
    <property type="entry name" value="TFR-like_dimer_dom"/>
</dbReference>
<dbReference type="InParanoid" id="A0A163K470"/>
<dbReference type="STRING" id="4829.A0A163K470"/>
<accession>A0A163K470</accession>
<name>A0A163K470_ABSGL</name>
<evidence type="ECO:0000313" key="4">
    <source>
        <dbReference type="Proteomes" id="UP000078561"/>
    </source>
</evidence>